<proteinExistence type="predicted"/>
<reference evidence="1" key="1">
    <citation type="submission" date="2014-09" db="EMBL/GenBank/DDBJ databases">
        <authorList>
            <person name="Magalhaes I.L.F."/>
            <person name="Oliveira U."/>
            <person name="Santos F.R."/>
            <person name="Vidigal T.H.D.A."/>
            <person name="Brescovit A.D."/>
            <person name="Santos A.J."/>
        </authorList>
    </citation>
    <scope>NUCLEOTIDE SEQUENCE</scope>
    <source>
        <tissue evidence="1">Shoot tissue taken approximately 20 cm above the soil surface</tissue>
    </source>
</reference>
<organism evidence="1">
    <name type="scientific">Arundo donax</name>
    <name type="common">Giant reed</name>
    <name type="synonym">Donax arundinaceus</name>
    <dbReference type="NCBI Taxonomy" id="35708"/>
    <lineage>
        <taxon>Eukaryota</taxon>
        <taxon>Viridiplantae</taxon>
        <taxon>Streptophyta</taxon>
        <taxon>Embryophyta</taxon>
        <taxon>Tracheophyta</taxon>
        <taxon>Spermatophyta</taxon>
        <taxon>Magnoliopsida</taxon>
        <taxon>Liliopsida</taxon>
        <taxon>Poales</taxon>
        <taxon>Poaceae</taxon>
        <taxon>PACMAD clade</taxon>
        <taxon>Arundinoideae</taxon>
        <taxon>Arundineae</taxon>
        <taxon>Arundo</taxon>
    </lineage>
</organism>
<dbReference type="EMBL" id="GBRH01283219">
    <property type="protein sequence ID" value="JAD14676.1"/>
    <property type="molecule type" value="Transcribed_RNA"/>
</dbReference>
<sequence>MGITNKLHITKCMEAIYMYISNSHIYLGSHSSAWHMALSCDTLKTRGMNGFPKKIAHKPLIDCPPSYGNFLPD</sequence>
<evidence type="ECO:0000313" key="1">
    <source>
        <dbReference type="EMBL" id="JAD14676.1"/>
    </source>
</evidence>
<protein>
    <submittedName>
        <fullName evidence="1">Uncharacterized protein</fullName>
    </submittedName>
</protein>
<dbReference type="AlphaFoldDB" id="A0A0A8XN97"/>
<reference evidence="1" key="2">
    <citation type="journal article" date="2015" name="Data Brief">
        <title>Shoot transcriptome of the giant reed, Arundo donax.</title>
        <authorList>
            <person name="Barrero R.A."/>
            <person name="Guerrero F.D."/>
            <person name="Moolhuijzen P."/>
            <person name="Goolsby J.A."/>
            <person name="Tidwell J."/>
            <person name="Bellgard S.E."/>
            <person name="Bellgard M.I."/>
        </authorList>
    </citation>
    <scope>NUCLEOTIDE SEQUENCE</scope>
    <source>
        <tissue evidence="1">Shoot tissue taken approximately 20 cm above the soil surface</tissue>
    </source>
</reference>
<name>A0A0A8XN97_ARUDO</name>
<accession>A0A0A8XN97</accession>